<dbReference type="EMBL" id="JBHTRV010000011">
    <property type="protein sequence ID" value="MFE5981350.1"/>
    <property type="molecule type" value="Genomic_DNA"/>
</dbReference>
<protein>
    <recommendedName>
        <fullName evidence="3">Phospho-2-dehydro-3-deoxyheptonate aldolase</fullName>
        <ecNumber evidence="3">2.5.1.54</ecNumber>
    </recommendedName>
</protein>
<comment type="similarity">
    <text evidence="1 3">Belongs to the class-II DAHP synthase family.</text>
</comment>
<dbReference type="Gene3D" id="3.20.20.70">
    <property type="entry name" value="Aldolase class I"/>
    <property type="match status" value="1"/>
</dbReference>
<comment type="catalytic activity">
    <reaction evidence="3">
        <text>D-erythrose 4-phosphate + phosphoenolpyruvate + H2O = 7-phospho-2-dehydro-3-deoxy-D-arabino-heptonate + phosphate</text>
        <dbReference type="Rhea" id="RHEA:14717"/>
        <dbReference type="ChEBI" id="CHEBI:15377"/>
        <dbReference type="ChEBI" id="CHEBI:16897"/>
        <dbReference type="ChEBI" id="CHEBI:43474"/>
        <dbReference type="ChEBI" id="CHEBI:58394"/>
        <dbReference type="ChEBI" id="CHEBI:58702"/>
        <dbReference type="EC" id="2.5.1.54"/>
    </reaction>
</comment>
<dbReference type="InterPro" id="IPR013785">
    <property type="entry name" value="Aldolase_TIM"/>
</dbReference>
<sequence>MNLHGPSRSWQSLPAAQQPEYPDPQALREVVADLASYPPLVFAGEADQLRTRMAAVARGEAFLLQGGDCAEAFDAVSADQIRDKLKTLLQMGVVLTYAASVPVVKVGRIAGQYSKPRSSPTETRDGVTLPSYRGDSVNGQAFTEAARMPDPQRLKRMYHASASTLNLVRAFTTGGYADLHQVHAWNQDFVKSSPSGRRYEALAREIDNALNFMQACGADPEEFRTVEFFSSHEALLLDYESALTRVDSRTGRLYDVSAHMVWIGERTRQLGGAHVEFASKIRNPIGVKLGPTTTPDDALALLDRLDPDREPGRLTFVVRMGADKVRDKLPELVEKVTASGAVVAWVTDPMHGNTFEAASGHKTRRFDDVLDEVKGFFEVHKELGTHPGGIHVELTGDDVTECVGGGDEILVDDLHHRYETACDPRLNRSQSLDLAFLVAQMYREQVRGF</sequence>
<accession>A0ABW6IUQ4</accession>
<dbReference type="Proteomes" id="UP001600424">
    <property type="component" value="Unassembled WGS sequence"/>
</dbReference>
<dbReference type="PANTHER" id="PTHR21337">
    <property type="entry name" value="PHOSPHO-2-DEHYDRO-3-DEOXYHEPTONATE ALDOLASE 1, 2"/>
    <property type="match status" value="1"/>
</dbReference>
<dbReference type="PANTHER" id="PTHR21337:SF0">
    <property type="entry name" value="PHOSPHO-2-DEHYDRO-3-DEOXYHEPTONATE ALDOLASE"/>
    <property type="match status" value="1"/>
</dbReference>
<reference evidence="5 6" key="1">
    <citation type="submission" date="2024-09" db="EMBL/GenBank/DDBJ databases">
        <title>The Natural Products Discovery Center: Release of the First 8490 Sequenced Strains for Exploring Actinobacteria Biosynthetic Diversity.</title>
        <authorList>
            <person name="Kalkreuter E."/>
            <person name="Kautsar S.A."/>
            <person name="Yang D."/>
            <person name="Bader C.D."/>
            <person name="Teijaro C.N."/>
            <person name="Fluegel L."/>
            <person name="Davis C.M."/>
            <person name="Simpson J.R."/>
            <person name="Lauterbach L."/>
            <person name="Steele A.D."/>
            <person name="Gui C."/>
            <person name="Meng S."/>
            <person name="Li G."/>
            <person name="Viehrig K."/>
            <person name="Ye F."/>
            <person name="Su P."/>
            <person name="Kiefer A.F."/>
            <person name="Nichols A."/>
            <person name="Cepeda A.J."/>
            <person name="Yan W."/>
            <person name="Fan B."/>
            <person name="Jiang Y."/>
            <person name="Adhikari A."/>
            <person name="Zheng C.-J."/>
            <person name="Schuster L."/>
            <person name="Cowan T.M."/>
            <person name="Smanski M.J."/>
            <person name="Chevrette M.G."/>
            <person name="De Carvalho L.P.S."/>
            <person name="Shen B."/>
        </authorList>
    </citation>
    <scope>NUCLEOTIDE SEQUENCE [LARGE SCALE GENOMIC DNA]</scope>
    <source>
        <strain evidence="5 6">NPDC056472</strain>
    </source>
</reference>
<dbReference type="InterPro" id="IPR002480">
    <property type="entry name" value="DAHP_synth_2"/>
</dbReference>
<evidence type="ECO:0000313" key="6">
    <source>
        <dbReference type="Proteomes" id="UP001600424"/>
    </source>
</evidence>
<proteinExistence type="inferred from homology"/>
<feature type="region of interest" description="Disordered" evidence="4">
    <location>
        <begin position="1"/>
        <end position="21"/>
    </location>
</feature>
<keyword evidence="6" id="KW-1185">Reference proteome</keyword>
<evidence type="ECO:0000256" key="3">
    <source>
        <dbReference type="RuleBase" id="RU363071"/>
    </source>
</evidence>
<keyword evidence="3" id="KW-0057">Aromatic amino acid biosynthesis</keyword>
<name>A0ABW6IUQ4_STRWE</name>
<evidence type="ECO:0000256" key="1">
    <source>
        <dbReference type="ARBA" id="ARBA00008911"/>
    </source>
</evidence>
<dbReference type="EC" id="2.5.1.54" evidence="3"/>
<dbReference type="NCBIfam" id="TIGR01358">
    <property type="entry name" value="DAHP_synth_II"/>
    <property type="match status" value="1"/>
</dbReference>
<dbReference type="GO" id="GO:0003849">
    <property type="term" value="F:3-deoxy-7-phosphoheptulonate synthase activity"/>
    <property type="evidence" value="ECO:0007669"/>
    <property type="project" value="UniProtKB-EC"/>
</dbReference>
<dbReference type="Pfam" id="PF01474">
    <property type="entry name" value="DAHP_synth_2"/>
    <property type="match status" value="1"/>
</dbReference>
<evidence type="ECO:0000256" key="4">
    <source>
        <dbReference type="SAM" id="MobiDB-lite"/>
    </source>
</evidence>
<comment type="pathway">
    <text evidence="3">Metabolic intermediate biosynthesis; chorismate biosynthesis; chorismate from D-erythrose 4-phosphate and phosphoenolpyruvate: step 1/7.</text>
</comment>
<evidence type="ECO:0000313" key="5">
    <source>
        <dbReference type="EMBL" id="MFE5981350.1"/>
    </source>
</evidence>
<dbReference type="SUPFAM" id="SSF51569">
    <property type="entry name" value="Aldolase"/>
    <property type="match status" value="1"/>
</dbReference>
<comment type="caution">
    <text evidence="5">The sequence shown here is derived from an EMBL/GenBank/DDBJ whole genome shotgun (WGS) entry which is preliminary data.</text>
</comment>
<keyword evidence="3" id="KW-0028">Amino-acid biosynthesis</keyword>
<organism evidence="5 6">
    <name type="scientific">Streptomyces wedmorensis</name>
    <dbReference type="NCBI Taxonomy" id="43759"/>
    <lineage>
        <taxon>Bacteria</taxon>
        <taxon>Bacillati</taxon>
        <taxon>Actinomycetota</taxon>
        <taxon>Actinomycetes</taxon>
        <taxon>Kitasatosporales</taxon>
        <taxon>Streptomycetaceae</taxon>
        <taxon>Streptomyces</taxon>
    </lineage>
</organism>
<evidence type="ECO:0000256" key="2">
    <source>
        <dbReference type="ARBA" id="ARBA00022679"/>
    </source>
</evidence>
<gene>
    <name evidence="5" type="ORF">ACFQ63_16765</name>
</gene>
<keyword evidence="2 3" id="KW-0808">Transferase</keyword>
<dbReference type="RefSeq" id="WP_386253949.1">
    <property type="nucleotide sequence ID" value="NZ_JBHTRV010000011.1"/>
</dbReference>